<dbReference type="InterPro" id="IPR001249">
    <property type="entry name" value="AcCoA_biotinCC"/>
</dbReference>
<comment type="pathway">
    <text evidence="1">Lipid metabolism; fatty acid biosynthesis.</text>
</comment>
<accession>A0A9X0HZW2</accession>
<dbReference type="PANTHER" id="PTHR47597:SF1">
    <property type="entry name" value="IS A MEMBER OF THE PF|00364 BIOTIN-REQUIRING ENZYMES FAMILY-RELATED"/>
    <property type="match status" value="1"/>
</dbReference>
<dbReference type="SUPFAM" id="SSF51230">
    <property type="entry name" value="Single hybrid motif"/>
    <property type="match status" value="1"/>
</dbReference>
<dbReference type="OMA" id="YHAPEPG"/>
<feature type="domain" description="Lipoyl-binding" evidence="2">
    <location>
        <begin position="74"/>
        <end position="150"/>
    </location>
</feature>
<dbReference type="GO" id="GO:0006633">
    <property type="term" value="P:fatty acid biosynthetic process"/>
    <property type="evidence" value="ECO:0007669"/>
    <property type="project" value="UniProtKB-KW"/>
</dbReference>
<sequence length="168" mass="17183">MNDQEASLDQLRRTAAALLELSPHPPSGLRLRTGDLSVEVDWAQPAGPAGTPAIATSGVAPAAVAALSAVSDAVAAVRAPLLGTFYRASAPEAPPFVALGDRVEVGQQIGIVESMKLMNPVESDVAGEVLEVLVADGAPVEYDQVLLMVATDRAVDGCAQIFGGKDPS</sequence>
<dbReference type="InterPro" id="IPR053217">
    <property type="entry name" value="ACC_Biotin_Carrier"/>
</dbReference>
<keyword evidence="1" id="KW-0276">Fatty acid metabolism</keyword>
<proteinExistence type="predicted"/>
<dbReference type="PANTHER" id="PTHR47597">
    <property type="entry name" value="IS A MEMBER OF THE PF|00364 BIOTIN-REQUIRING ENZYMES FAMILY-RELATED"/>
    <property type="match status" value="1"/>
</dbReference>
<dbReference type="InterPro" id="IPR000089">
    <property type="entry name" value="Biotin_lipoyl"/>
</dbReference>
<organism evidence="3 4">
    <name type="scientific">Micromonospora maris</name>
    <dbReference type="NCBI Taxonomy" id="1003110"/>
    <lineage>
        <taxon>Bacteria</taxon>
        <taxon>Bacillati</taxon>
        <taxon>Actinomycetota</taxon>
        <taxon>Actinomycetes</taxon>
        <taxon>Micromonosporales</taxon>
        <taxon>Micromonosporaceae</taxon>
        <taxon>Micromonospora</taxon>
    </lineage>
</organism>
<gene>
    <name evidence="3" type="ORF">ADL17_13285</name>
</gene>
<dbReference type="Gene3D" id="2.40.50.100">
    <property type="match status" value="1"/>
</dbReference>
<keyword evidence="1" id="KW-0092">Biotin</keyword>
<evidence type="ECO:0000313" key="4">
    <source>
        <dbReference type="Proteomes" id="UP000053246"/>
    </source>
</evidence>
<evidence type="ECO:0000259" key="2">
    <source>
        <dbReference type="PROSITE" id="PS50968"/>
    </source>
</evidence>
<keyword evidence="1" id="KW-0275">Fatty acid biosynthesis</keyword>
<dbReference type="PROSITE" id="PS50968">
    <property type="entry name" value="BIOTINYL_LIPOYL"/>
    <property type="match status" value="1"/>
</dbReference>
<name>A0A9X0HZW2_9ACTN</name>
<protein>
    <recommendedName>
        <fullName evidence="1">Biotin carboxyl carrier protein of acetyl-CoA carboxylase</fullName>
    </recommendedName>
</protein>
<keyword evidence="4" id="KW-1185">Reference proteome</keyword>
<evidence type="ECO:0000256" key="1">
    <source>
        <dbReference type="RuleBase" id="RU364072"/>
    </source>
</evidence>
<keyword evidence="1" id="KW-0444">Lipid biosynthesis</keyword>
<comment type="function">
    <text evidence="1">This protein is a component of the acetyl coenzyme A carboxylase complex; first, biotin carboxylase catalyzes the carboxylation of the carrier protein and then the transcarboxylase transfers the carboxyl group to form malonyl-CoA.</text>
</comment>
<dbReference type="EMBL" id="LMWI01000002">
    <property type="protein sequence ID" value="KUJ44197.1"/>
    <property type="molecule type" value="Genomic_DNA"/>
</dbReference>
<dbReference type="Proteomes" id="UP000053246">
    <property type="component" value="Unassembled WGS sequence"/>
</dbReference>
<dbReference type="CDD" id="cd06850">
    <property type="entry name" value="biotinyl_domain"/>
    <property type="match status" value="1"/>
</dbReference>
<dbReference type="InterPro" id="IPR011053">
    <property type="entry name" value="Single_hybrid_motif"/>
</dbReference>
<dbReference type="GO" id="GO:0003989">
    <property type="term" value="F:acetyl-CoA carboxylase activity"/>
    <property type="evidence" value="ECO:0007669"/>
    <property type="project" value="InterPro"/>
</dbReference>
<reference evidence="3 4" key="1">
    <citation type="submission" date="2015-10" db="EMBL/GenBank/DDBJ databases">
        <authorList>
            <person name="Ju K.-S."/>
            <person name="Doroghazi J.R."/>
            <person name="Metcalf W.W."/>
        </authorList>
    </citation>
    <scope>NUCLEOTIDE SEQUENCE [LARGE SCALE GENOMIC DNA]</scope>
    <source>
        <strain evidence="3 4">NRRL B-24793</strain>
    </source>
</reference>
<dbReference type="RefSeq" id="WP_013733368.1">
    <property type="nucleotide sequence ID" value="NZ_LMWI01000002.1"/>
</dbReference>
<dbReference type="PRINTS" id="PR01071">
    <property type="entry name" value="ACOABIOTINCC"/>
</dbReference>
<evidence type="ECO:0000313" key="3">
    <source>
        <dbReference type="EMBL" id="KUJ44197.1"/>
    </source>
</evidence>
<dbReference type="GO" id="GO:0009317">
    <property type="term" value="C:acetyl-CoA carboxylase complex"/>
    <property type="evidence" value="ECO:0007669"/>
    <property type="project" value="InterPro"/>
</dbReference>
<dbReference type="Pfam" id="PF00364">
    <property type="entry name" value="Biotin_lipoyl"/>
    <property type="match status" value="1"/>
</dbReference>
<keyword evidence="1" id="KW-0443">Lipid metabolism</keyword>
<dbReference type="AlphaFoldDB" id="A0A9X0HZW2"/>
<comment type="caution">
    <text evidence="3">The sequence shown here is derived from an EMBL/GenBank/DDBJ whole genome shotgun (WGS) entry which is preliminary data.</text>
</comment>